<evidence type="ECO:0000313" key="2">
    <source>
        <dbReference type="EMBL" id="BBY22234.1"/>
    </source>
</evidence>
<dbReference type="Gene3D" id="1.10.1200.10">
    <property type="entry name" value="ACP-like"/>
    <property type="match status" value="1"/>
</dbReference>
<organism evidence="2 3">
    <name type="scientific">Mycobacterium stomatepiae</name>
    <dbReference type="NCBI Taxonomy" id="470076"/>
    <lineage>
        <taxon>Bacteria</taxon>
        <taxon>Bacillati</taxon>
        <taxon>Actinomycetota</taxon>
        <taxon>Actinomycetes</taxon>
        <taxon>Mycobacteriales</taxon>
        <taxon>Mycobacteriaceae</taxon>
        <taxon>Mycobacterium</taxon>
        <taxon>Mycobacterium simiae complex</taxon>
    </lineage>
</organism>
<dbReference type="Proteomes" id="UP000467130">
    <property type="component" value="Chromosome"/>
</dbReference>
<keyword evidence="3" id="KW-1185">Reference proteome</keyword>
<gene>
    <name evidence="2" type="ORF">MSTO_24390</name>
</gene>
<evidence type="ECO:0000313" key="3">
    <source>
        <dbReference type="Proteomes" id="UP000467130"/>
    </source>
</evidence>
<name>A0A7I7Q7C3_9MYCO</name>
<reference evidence="2 3" key="1">
    <citation type="journal article" date="2019" name="Emerg. Microbes Infect.">
        <title>Comprehensive subspecies identification of 175 nontuberculous mycobacteria species based on 7547 genomic profiles.</title>
        <authorList>
            <person name="Matsumoto Y."/>
            <person name="Kinjo T."/>
            <person name="Motooka D."/>
            <person name="Nabeya D."/>
            <person name="Jung N."/>
            <person name="Uechi K."/>
            <person name="Horii T."/>
            <person name="Iida T."/>
            <person name="Fujita J."/>
            <person name="Nakamura S."/>
        </authorList>
    </citation>
    <scope>NUCLEOTIDE SEQUENCE [LARGE SCALE GENOMIC DNA]</scope>
    <source>
        <strain evidence="2 3">JCM 17783</strain>
    </source>
</reference>
<dbReference type="AlphaFoldDB" id="A0A7I7Q7C3"/>
<dbReference type="SUPFAM" id="SSF47336">
    <property type="entry name" value="ACP-like"/>
    <property type="match status" value="1"/>
</dbReference>
<dbReference type="EMBL" id="AP022587">
    <property type="protein sequence ID" value="BBY22234.1"/>
    <property type="molecule type" value="Genomic_DNA"/>
</dbReference>
<dbReference type="Pfam" id="PF00550">
    <property type="entry name" value="PP-binding"/>
    <property type="match status" value="1"/>
</dbReference>
<sequence>MSTTEEHVRYVIARVVASVMPDLRAQDVDFARTLSDYGCNSLDRADIVSLSMEDLGVDIPVGELSRISNLRELTDALCYQLRSR</sequence>
<evidence type="ECO:0000259" key="1">
    <source>
        <dbReference type="Pfam" id="PF00550"/>
    </source>
</evidence>
<proteinExistence type="predicted"/>
<dbReference type="RefSeq" id="WP_163790291.1">
    <property type="nucleotide sequence ID" value="NZ_AP022587.1"/>
</dbReference>
<dbReference type="InterPro" id="IPR009081">
    <property type="entry name" value="PP-bd_ACP"/>
</dbReference>
<accession>A0A7I7Q7C3</accession>
<feature type="domain" description="Carrier" evidence="1">
    <location>
        <begin position="13"/>
        <end position="77"/>
    </location>
</feature>
<protein>
    <recommendedName>
        <fullName evidence="1">Carrier domain-containing protein</fullName>
    </recommendedName>
</protein>
<dbReference type="KEGG" id="msto:MSTO_24390"/>
<dbReference type="InterPro" id="IPR036736">
    <property type="entry name" value="ACP-like_sf"/>
</dbReference>